<dbReference type="EnsemblMetazoa" id="XM_008190597.1">
    <property type="protein sequence ID" value="XP_008188819.1"/>
    <property type="gene ID" value="LOC103311063"/>
</dbReference>
<dbReference type="SUPFAM" id="SSF55068">
    <property type="entry name" value="Peptide methionine sulfoxide reductase"/>
    <property type="match status" value="1"/>
</dbReference>
<accession>A0A8R2B9Y5</accession>
<evidence type="ECO:0000256" key="5">
    <source>
        <dbReference type="ARBA" id="ARBA00030643"/>
    </source>
</evidence>
<evidence type="ECO:0000256" key="4">
    <source>
        <dbReference type="ARBA" id="ARBA00023049"/>
    </source>
</evidence>
<keyword evidence="4" id="KW-0645">Protease</keyword>
<evidence type="ECO:0000256" key="3">
    <source>
        <dbReference type="ARBA" id="ARBA00023002"/>
    </source>
</evidence>
<dbReference type="GO" id="GO:0008237">
    <property type="term" value="F:metallopeptidase activity"/>
    <property type="evidence" value="ECO:0007669"/>
    <property type="project" value="UniProtKB-KW"/>
</dbReference>
<comment type="similarity">
    <text evidence="1">Belongs to the MsrA Met sulfoxide reductase family.</text>
</comment>
<dbReference type="HAMAP" id="MF_01401">
    <property type="entry name" value="MsrA"/>
    <property type="match status" value="1"/>
</dbReference>
<dbReference type="InterPro" id="IPR002477">
    <property type="entry name" value="Peptidoglycan-bd-like"/>
</dbReference>
<keyword evidence="4" id="KW-0378">Hydrolase</keyword>
<evidence type="ECO:0000256" key="2">
    <source>
        <dbReference type="ARBA" id="ARBA00012502"/>
    </source>
</evidence>
<dbReference type="Gene3D" id="3.30.1060.10">
    <property type="entry name" value="Peptide methionine sulphoxide reductase MsrA"/>
    <property type="match status" value="1"/>
</dbReference>
<dbReference type="PANTHER" id="PTHR43774">
    <property type="entry name" value="PEPTIDE METHIONINE SULFOXIDE REDUCTASE"/>
    <property type="match status" value="1"/>
</dbReference>
<proteinExistence type="inferred from homology"/>
<keyword evidence="3" id="KW-0560">Oxidoreductase</keyword>
<protein>
    <recommendedName>
        <fullName evidence="2">peptide-methionine (S)-S-oxide reductase</fullName>
        <ecNumber evidence="2">1.8.4.11</ecNumber>
    </recommendedName>
    <alternativeName>
        <fullName evidence="5">Peptide-methionine (S)-S-oxide reductase</fullName>
    </alternativeName>
</protein>
<dbReference type="Gene3D" id="1.10.101.10">
    <property type="entry name" value="PGBD-like superfamily/PGBD"/>
    <property type="match status" value="1"/>
</dbReference>
<dbReference type="GO" id="GO:0008113">
    <property type="term" value="F:peptide-methionine (S)-S-oxide reductase activity"/>
    <property type="evidence" value="ECO:0007669"/>
    <property type="project" value="UniProtKB-EC"/>
</dbReference>
<evidence type="ECO:0000259" key="7">
    <source>
        <dbReference type="Pfam" id="PF01625"/>
    </source>
</evidence>
<dbReference type="InterPro" id="IPR002569">
    <property type="entry name" value="Met_Sox_Rdtase_MsrA_dom"/>
</dbReference>
<dbReference type="AlphaFoldDB" id="A0A8R2B9Y5"/>
<organism evidence="8">
    <name type="scientific">Acyrthosiphon pisum</name>
    <name type="common">Pea aphid</name>
    <dbReference type="NCBI Taxonomy" id="7029"/>
    <lineage>
        <taxon>Eukaryota</taxon>
        <taxon>Metazoa</taxon>
        <taxon>Ecdysozoa</taxon>
        <taxon>Arthropoda</taxon>
        <taxon>Hexapoda</taxon>
        <taxon>Insecta</taxon>
        <taxon>Pterygota</taxon>
        <taxon>Neoptera</taxon>
        <taxon>Paraneoptera</taxon>
        <taxon>Hemiptera</taxon>
        <taxon>Sternorrhyncha</taxon>
        <taxon>Aphidomorpha</taxon>
        <taxon>Aphidoidea</taxon>
        <taxon>Aphididae</taxon>
        <taxon>Macrosiphini</taxon>
        <taxon>Acyrthosiphon</taxon>
    </lineage>
</organism>
<dbReference type="Pfam" id="PF01625">
    <property type="entry name" value="PMSR"/>
    <property type="match status" value="1"/>
</dbReference>
<dbReference type="SUPFAM" id="SSF47090">
    <property type="entry name" value="PGBD-like"/>
    <property type="match status" value="1"/>
</dbReference>
<dbReference type="EC" id="1.8.4.11" evidence="2"/>
<dbReference type="PANTHER" id="PTHR43774:SF1">
    <property type="entry name" value="PEPTIDE METHIONINE SULFOXIDE REDUCTASE MSRA 2"/>
    <property type="match status" value="1"/>
</dbReference>
<evidence type="ECO:0000259" key="6">
    <source>
        <dbReference type="Pfam" id="PF01471"/>
    </source>
</evidence>
<feature type="domain" description="Peptidoglycan binding-like" evidence="6">
    <location>
        <begin position="176"/>
        <end position="229"/>
    </location>
</feature>
<dbReference type="InterPro" id="IPR036366">
    <property type="entry name" value="PGBDSf"/>
</dbReference>
<dbReference type="NCBIfam" id="TIGR00401">
    <property type="entry name" value="msrA"/>
    <property type="match status" value="1"/>
</dbReference>
<keyword evidence="4" id="KW-0482">Metalloprotease</keyword>
<evidence type="ECO:0000313" key="8">
    <source>
        <dbReference type="EnsemblMetazoa" id="XP_008188819.1"/>
    </source>
</evidence>
<sequence length="255" mass="29526">MAYATLAGGCFWCLVKPFNEFPGIIEVTSGYSGGHVENPTYEEVCTNQTGHVEAVQIEYNEDETDFEAILDIYFKTFDPTDNKGQFFDRGESYEPVIFYHDKEQEEIAHNKINQLNEQNIFDKPVITPVKPYKNFYPAEDYHQDYYLKNPAHYQGYQQGSGQIIDPSKTYQEGDQSKEIKSIKIGLNALGYNINNENDQFDAQLTSQVKTFQSDHDLTENGIFTDDTTKKFIELLRKKIRSEDKQLDEAIQYMHK</sequence>
<dbReference type="InterPro" id="IPR036509">
    <property type="entry name" value="Met_Sox_Rdtase_MsrA_sf"/>
</dbReference>
<reference evidence="8" key="1">
    <citation type="submission" date="2022-06" db="UniProtKB">
        <authorList>
            <consortium name="EnsemblMetazoa"/>
        </authorList>
    </citation>
    <scope>IDENTIFICATION</scope>
</reference>
<name>A0A8R2B9Y5_ACYPI</name>
<feature type="domain" description="Peptide methionine sulphoxide reductase MsrA" evidence="7">
    <location>
        <begin position="4"/>
        <end position="154"/>
    </location>
</feature>
<dbReference type="InterPro" id="IPR036365">
    <property type="entry name" value="PGBD-like_sf"/>
</dbReference>
<dbReference type="Pfam" id="PF01471">
    <property type="entry name" value="PG_binding_1"/>
    <property type="match status" value="1"/>
</dbReference>
<evidence type="ECO:0000256" key="1">
    <source>
        <dbReference type="ARBA" id="ARBA00005591"/>
    </source>
</evidence>